<dbReference type="PRINTS" id="PR00155">
    <property type="entry name" value="AMICYANIN"/>
</dbReference>
<accession>A0A5C4NGT3</accession>
<evidence type="ECO:0000256" key="5">
    <source>
        <dbReference type="ARBA" id="ARBA00022982"/>
    </source>
</evidence>
<evidence type="ECO:0000256" key="2">
    <source>
        <dbReference type="ARBA" id="ARBA00022448"/>
    </source>
</evidence>
<keyword evidence="5" id="KW-0249">Electron transport</keyword>
<dbReference type="GO" id="GO:0005507">
    <property type="term" value="F:copper ion binding"/>
    <property type="evidence" value="ECO:0007669"/>
    <property type="project" value="UniProtKB-UniRule"/>
</dbReference>
<protein>
    <recommendedName>
        <fullName evidence="7">Pseudoazurin</fullName>
    </recommendedName>
</protein>
<feature type="signal peptide" evidence="9">
    <location>
        <begin position="1"/>
        <end position="21"/>
    </location>
</feature>
<evidence type="ECO:0000256" key="8">
    <source>
        <dbReference type="PIRSR" id="PIRSR602386-1"/>
    </source>
</evidence>
<dbReference type="NCBIfam" id="TIGR02375">
    <property type="entry name" value="pseudoazurin"/>
    <property type="match status" value="1"/>
</dbReference>
<dbReference type="CDD" id="cd04218">
    <property type="entry name" value="Pseudoazurin"/>
    <property type="match status" value="1"/>
</dbReference>
<feature type="binding site" evidence="8">
    <location>
        <position position="109"/>
    </location>
    <ligand>
        <name>Cu cation</name>
        <dbReference type="ChEBI" id="CHEBI:23378"/>
    </ligand>
</feature>
<dbReference type="InterPro" id="IPR012745">
    <property type="entry name" value="Pseudoazurin"/>
</dbReference>
<sequence length="147" mass="15217">MFAKTLTLTAAFALLAGAAFATETTHTVQMLNKGEAGAMVFEPAYIAAQPGDTITFVPTDGGHNAATLKDLIPEGAEAFKGDMGQEISITVTKEGLYGVECTPHAGMGMVALIQVGEATNLEAATAVGESLRGKAKDRFQEALAQVQ</sequence>
<comment type="subcellular location">
    <subcellularLocation>
        <location evidence="1">Periplasm</location>
    </subcellularLocation>
</comment>
<keyword evidence="4" id="KW-0574">Periplasm</keyword>
<dbReference type="OrthoDB" id="7510199at2"/>
<gene>
    <name evidence="11" type="ORF">FHG71_05385</name>
</gene>
<reference evidence="11 12" key="1">
    <citation type="submission" date="2019-06" db="EMBL/GenBank/DDBJ databases">
        <authorList>
            <person name="Jiang L."/>
        </authorList>
    </citation>
    <scope>NUCLEOTIDE SEQUENCE [LARGE SCALE GENOMIC DNA]</scope>
    <source>
        <strain evidence="11 12">YIM 48858</strain>
    </source>
</reference>
<dbReference type="Pfam" id="PF00127">
    <property type="entry name" value="Copper-bind"/>
    <property type="match status" value="1"/>
</dbReference>
<dbReference type="InterPro" id="IPR001235">
    <property type="entry name" value="Copper_blue_Plastocyanin"/>
</dbReference>
<evidence type="ECO:0000256" key="1">
    <source>
        <dbReference type="ARBA" id="ARBA00004418"/>
    </source>
</evidence>
<evidence type="ECO:0000313" key="12">
    <source>
        <dbReference type="Proteomes" id="UP000305709"/>
    </source>
</evidence>
<keyword evidence="6 8" id="KW-0186">Copper</keyword>
<organism evidence="11 12">
    <name type="scientific">Rubellimicrobium roseum</name>
    <dbReference type="NCBI Taxonomy" id="687525"/>
    <lineage>
        <taxon>Bacteria</taxon>
        <taxon>Pseudomonadati</taxon>
        <taxon>Pseudomonadota</taxon>
        <taxon>Alphaproteobacteria</taxon>
        <taxon>Rhodobacterales</taxon>
        <taxon>Roseobacteraceae</taxon>
        <taxon>Rubellimicrobium</taxon>
    </lineage>
</organism>
<dbReference type="PRINTS" id="PR00156">
    <property type="entry name" value="COPPERBLUE"/>
</dbReference>
<keyword evidence="9" id="KW-0732">Signal</keyword>
<dbReference type="InterPro" id="IPR002386">
    <property type="entry name" value="Amicyanin/Pseudoazurin"/>
</dbReference>
<feature type="domain" description="Blue (type 1) copper" evidence="10">
    <location>
        <begin position="29"/>
        <end position="115"/>
    </location>
</feature>
<keyword evidence="2" id="KW-0813">Transport</keyword>
<dbReference type="Proteomes" id="UP000305709">
    <property type="component" value="Unassembled WGS sequence"/>
</dbReference>
<evidence type="ECO:0000256" key="7">
    <source>
        <dbReference type="NCBIfam" id="TIGR02375"/>
    </source>
</evidence>
<dbReference type="InterPro" id="IPR008972">
    <property type="entry name" value="Cupredoxin"/>
</dbReference>
<dbReference type="AlphaFoldDB" id="A0A5C4NGT3"/>
<proteinExistence type="predicted"/>
<evidence type="ECO:0000259" key="10">
    <source>
        <dbReference type="Pfam" id="PF00127"/>
    </source>
</evidence>
<dbReference type="InterPro" id="IPR000923">
    <property type="entry name" value="BlueCu_1"/>
</dbReference>
<feature type="binding site" evidence="8">
    <location>
        <position position="101"/>
    </location>
    <ligand>
        <name>Cu cation</name>
        <dbReference type="ChEBI" id="CHEBI:23378"/>
    </ligand>
</feature>
<keyword evidence="3 8" id="KW-0479">Metal-binding</keyword>
<keyword evidence="12" id="KW-1185">Reference proteome</keyword>
<evidence type="ECO:0000313" key="11">
    <source>
        <dbReference type="EMBL" id="TNC73282.1"/>
    </source>
</evidence>
<dbReference type="GO" id="GO:0042597">
    <property type="term" value="C:periplasmic space"/>
    <property type="evidence" value="ECO:0007669"/>
    <property type="project" value="UniProtKB-SubCell"/>
</dbReference>
<feature type="binding site" evidence="8">
    <location>
        <position position="63"/>
    </location>
    <ligand>
        <name>Cu cation</name>
        <dbReference type="ChEBI" id="CHEBI:23378"/>
    </ligand>
</feature>
<comment type="cofactor">
    <cofactor evidence="8">
        <name>Cu cation</name>
        <dbReference type="ChEBI" id="CHEBI:23378"/>
    </cofactor>
    <text evidence="8">Binds 1 copper ion per subunit.</text>
</comment>
<name>A0A5C4NGT3_9RHOB</name>
<feature type="chain" id="PRO_5022658760" description="Pseudoazurin" evidence="9">
    <location>
        <begin position="22"/>
        <end position="147"/>
    </location>
</feature>
<evidence type="ECO:0000256" key="9">
    <source>
        <dbReference type="SAM" id="SignalP"/>
    </source>
</evidence>
<feature type="binding site" evidence="8">
    <location>
        <position position="104"/>
    </location>
    <ligand>
        <name>Cu cation</name>
        <dbReference type="ChEBI" id="CHEBI:23378"/>
    </ligand>
</feature>
<dbReference type="Gene3D" id="2.60.40.420">
    <property type="entry name" value="Cupredoxins - blue copper proteins"/>
    <property type="match status" value="1"/>
</dbReference>
<dbReference type="SUPFAM" id="SSF49503">
    <property type="entry name" value="Cupredoxins"/>
    <property type="match status" value="1"/>
</dbReference>
<evidence type="ECO:0000256" key="6">
    <source>
        <dbReference type="ARBA" id="ARBA00023008"/>
    </source>
</evidence>
<evidence type="ECO:0000256" key="3">
    <source>
        <dbReference type="ARBA" id="ARBA00022723"/>
    </source>
</evidence>
<dbReference type="RefSeq" id="WP_139080605.1">
    <property type="nucleotide sequence ID" value="NZ_VDFV01000004.1"/>
</dbReference>
<comment type="caution">
    <text evidence="11">The sequence shown here is derived from an EMBL/GenBank/DDBJ whole genome shotgun (WGS) entry which is preliminary data.</text>
</comment>
<evidence type="ECO:0000256" key="4">
    <source>
        <dbReference type="ARBA" id="ARBA00022764"/>
    </source>
</evidence>
<dbReference type="EMBL" id="VDFV01000004">
    <property type="protein sequence ID" value="TNC73282.1"/>
    <property type="molecule type" value="Genomic_DNA"/>
</dbReference>
<dbReference type="GO" id="GO:0009055">
    <property type="term" value="F:electron transfer activity"/>
    <property type="evidence" value="ECO:0007669"/>
    <property type="project" value="InterPro"/>
</dbReference>